<dbReference type="RefSeq" id="WP_181888783.1">
    <property type="nucleotide sequence ID" value="NZ_CP170998.1"/>
</dbReference>
<dbReference type="PROSITE" id="PS51904">
    <property type="entry name" value="GLYCOSYL_HYDROL_F25_2"/>
    <property type="match status" value="1"/>
</dbReference>
<dbReference type="PANTHER" id="PTHR34135">
    <property type="entry name" value="LYSOZYME"/>
    <property type="match status" value="1"/>
</dbReference>
<accession>A0A7W2EAF8</accession>
<dbReference type="SUPFAM" id="SSF51445">
    <property type="entry name" value="(Trans)glycosidases"/>
    <property type="match status" value="1"/>
</dbReference>
<dbReference type="Proteomes" id="UP000523682">
    <property type="component" value="Unassembled WGS sequence"/>
</dbReference>
<dbReference type="GO" id="GO:0016998">
    <property type="term" value="P:cell wall macromolecule catabolic process"/>
    <property type="evidence" value="ECO:0007669"/>
    <property type="project" value="InterPro"/>
</dbReference>
<dbReference type="Gene3D" id="3.20.20.80">
    <property type="entry name" value="Glycosidases"/>
    <property type="match status" value="1"/>
</dbReference>
<dbReference type="PANTHER" id="PTHR34135:SF2">
    <property type="entry name" value="LYSOZYME"/>
    <property type="match status" value="1"/>
</dbReference>
<evidence type="ECO:0000256" key="1">
    <source>
        <dbReference type="ARBA" id="ARBA00010646"/>
    </source>
</evidence>
<dbReference type="GO" id="GO:0016052">
    <property type="term" value="P:carbohydrate catabolic process"/>
    <property type="evidence" value="ECO:0007669"/>
    <property type="project" value="TreeGrafter"/>
</dbReference>
<dbReference type="AlphaFoldDB" id="A0A7W2EAF8"/>
<dbReference type="CDD" id="cd00599">
    <property type="entry name" value="GH25_muramidase"/>
    <property type="match status" value="1"/>
</dbReference>
<dbReference type="GO" id="GO:0003796">
    <property type="term" value="F:lysozyme activity"/>
    <property type="evidence" value="ECO:0007669"/>
    <property type="project" value="InterPro"/>
</dbReference>
<gene>
    <name evidence="2" type="ORF">H0193_04690</name>
</gene>
<organism evidence="2 3">
    <name type="scientific">Corynebacterium haemomassiliense</name>
    <dbReference type="NCBI Taxonomy" id="2754726"/>
    <lineage>
        <taxon>Bacteria</taxon>
        <taxon>Bacillati</taxon>
        <taxon>Actinomycetota</taxon>
        <taxon>Actinomycetes</taxon>
        <taxon>Mycobacteriales</taxon>
        <taxon>Corynebacteriaceae</taxon>
        <taxon>Corynebacterium</taxon>
    </lineage>
</organism>
<keyword evidence="2" id="KW-0378">Hydrolase</keyword>
<sequence length="184" mass="19903">MRLGVDVSEHQAGLDVSRFDFVIARATDGTYQDAAFSSFAPFATAAYHFLRAPSEGTTIAAQVSAALEVLGGRRLPLWLDVESPAGLSLLDVRSAHHSFSSAGVEVAGVYTNAWYWRRHMLFADVAEFGALWLAQWGSNPVVDVSTPLDVGAWPRPVGLPTPTVWQFTSRGRVDGTDVDLNLAL</sequence>
<reference evidence="2 3" key="1">
    <citation type="submission" date="2020-07" db="EMBL/GenBank/DDBJ databases">
        <title>Draft genome and description of Corynebacterium haemomassiliense strain Marseile-Q3615 sp. nov.</title>
        <authorList>
            <person name="Boxberger M."/>
            <person name="La Scola B."/>
        </authorList>
    </citation>
    <scope>NUCLEOTIDE SEQUENCE [LARGE SCALE GENOMIC DNA]</scope>
    <source>
        <strain evidence="2 3">Marseille-Q3615</strain>
    </source>
</reference>
<dbReference type="Pfam" id="PF01183">
    <property type="entry name" value="Glyco_hydro_25"/>
    <property type="match status" value="1"/>
</dbReference>
<dbReference type="GO" id="GO:0009253">
    <property type="term" value="P:peptidoglycan catabolic process"/>
    <property type="evidence" value="ECO:0007669"/>
    <property type="project" value="InterPro"/>
</dbReference>
<dbReference type="InterPro" id="IPR002053">
    <property type="entry name" value="Glyco_hydro_25"/>
</dbReference>
<proteinExistence type="inferred from homology"/>
<keyword evidence="3" id="KW-1185">Reference proteome</keyword>
<comment type="caution">
    <text evidence="2">The sequence shown here is derived from an EMBL/GenBank/DDBJ whole genome shotgun (WGS) entry which is preliminary data.</text>
</comment>
<evidence type="ECO:0000313" key="3">
    <source>
        <dbReference type="Proteomes" id="UP000523682"/>
    </source>
</evidence>
<dbReference type="EMBL" id="JACDTZ010000001">
    <property type="protein sequence ID" value="MBA5244121.1"/>
    <property type="molecule type" value="Genomic_DNA"/>
</dbReference>
<dbReference type="InterPro" id="IPR017853">
    <property type="entry name" value="GH"/>
</dbReference>
<comment type="similarity">
    <text evidence="1">Belongs to the glycosyl hydrolase 25 family.</text>
</comment>
<evidence type="ECO:0000313" key="2">
    <source>
        <dbReference type="EMBL" id="MBA5244121.1"/>
    </source>
</evidence>
<name>A0A7W2EAF8_9CORY</name>
<protein>
    <submittedName>
        <fullName evidence="2">Glycoside hydrolase family 25 protein</fullName>
    </submittedName>
</protein>